<dbReference type="GeneID" id="43446068"/>
<evidence type="ECO:0000313" key="2">
    <source>
        <dbReference type="Proteomes" id="UP000600774"/>
    </source>
</evidence>
<protein>
    <submittedName>
        <fullName evidence="1">Uncharacterized protein</fullName>
    </submittedName>
</protein>
<sequence>MIAAAGWKAFLRIQTLRFWTAAARKNFSPGQEVFLADYFPGNILGLACRILEPGKVLVLAV</sequence>
<dbReference type="EMBL" id="DUJU01000124">
    <property type="protein sequence ID" value="HIH94477.1"/>
    <property type="molecule type" value="Genomic_DNA"/>
</dbReference>
<gene>
    <name evidence="1" type="ORF">HA338_10760</name>
</gene>
<comment type="caution">
    <text evidence="1">The sequence shown here is derived from an EMBL/GenBank/DDBJ whole genome shotgun (WGS) entry which is preliminary data.</text>
</comment>
<evidence type="ECO:0000313" key="1">
    <source>
        <dbReference type="EMBL" id="HIH94477.1"/>
    </source>
</evidence>
<accession>A0A832SK16</accession>
<organism evidence="1 2">
    <name type="scientific">Methanosarcina acetivorans</name>
    <dbReference type="NCBI Taxonomy" id="2214"/>
    <lineage>
        <taxon>Archaea</taxon>
        <taxon>Methanobacteriati</taxon>
        <taxon>Methanobacteriota</taxon>
        <taxon>Stenosarchaea group</taxon>
        <taxon>Methanomicrobia</taxon>
        <taxon>Methanosarcinales</taxon>
        <taxon>Methanosarcinaceae</taxon>
        <taxon>Methanosarcina</taxon>
    </lineage>
</organism>
<reference evidence="1" key="1">
    <citation type="journal article" date="2020" name="bioRxiv">
        <title>A rank-normalized archaeal taxonomy based on genome phylogeny resolves widespread incomplete and uneven classifications.</title>
        <authorList>
            <person name="Rinke C."/>
            <person name="Chuvochina M."/>
            <person name="Mussig A.J."/>
            <person name="Chaumeil P.-A."/>
            <person name="Waite D.W."/>
            <person name="Whitman W.B."/>
            <person name="Parks D.H."/>
            <person name="Hugenholtz P."/>
        </authorList>
    </citation>
    <scope>NUCLEOTIDE SEQUENCE</scope>
    <source>
        <strain evidence="1">UBA8876</strain>
    </source>
</reference>
<dbReference type="Proteomes" id="UP000600774">
    <property type="component" value="Unassembled WGS sequence"/>
</dbReference>
<dbReference type="AlphaFoldDB" id="A0A832SK16"/>
<proteinExistence type="predicted"/>
<dbReference type="RefSeq" id="WP_157860189.1">
    <property type="nucleotide sequence ID" value="NZ_DUJU01000124.1"/>
</dbReference>
<name>A0A832SK16_9EURY</name>